<reference evidence="2" key="1">
    <citation type="journal article" date="2021" name="bioRxiv">
        <title>Whole Genome Assembly and Annotation of Northern Wild Rice, Zizania palustris L., Supports a Whole Genome Duplication in the Zizania Genus.</title>
        <authorList>
            <person name="Haas M."/>
            <person name="Kono T."/>
            <person name="Macchietto M."/>
            <person name="Millas R."/>
            <person name="McGilp L."/>
            <person name="Shao M."/>
            <person name="Duquette J."/>
            <person name="Hirsch C.N."/>
            <person name="Kimball J."/>
        </authorList>
    </citation>
    <scope>NUCLEOTIDE SEQUENCE</scope>
    <source>
        <tissue evidence="2">Fresh leaf tissue</tissue>
    </source>
</reference>
<accession>A0A8J5WE20</accession>
<gene>
    <name evidence="2" type="ORF">GUJ93_ZPchr0011g27313</name>
</gene>
<proteinExistence type="predicted"/>
<comment type="caution">
    <text evidence="2">The sequence shown here is derived from an EMBL/GenBank/DDBJ whole genome shotgun (WGS) entry which is preliminary data.</text>
</comment>
<reference evidence="2" key="2">
    <citation type="submission" date="2021-02" db="EMBL/GenBank/DDBJ databases">
        <authorList>
            <person name="Kimball J.A."/>
            <person name="Haas M.W."/>
            <person name="Macchietto M."/>
            <person name="Kono T."/>
            <person name="Duquette J."/>
            <person name="Shao M."/>
        </authorList>
    </citation>
    <scope>NUCLEOTIDE SEQUENCE</scope>
    <source>
        <tissue evidence="2">Fresh leaf tissue</tissue>
    </source>
</reference>
<evidence type="ECO:0000313" key="3">
    <source>
        <dbReference type="Proteomes" id="UP000729402"/>
    </source>
</evidence>
<evidence type="ECO:0000256" key="1">
    <source>
        <dbReference type="SAM" id="MobiDB-lite"/>
    </source>
</evidence>
<protein>
    <submittedName>
        <fullName evidence="2">Uncharacterized protein</fullName>
    </submittedName>
</protein>
<dbReference type="Proteomes" id="UP000729402">
    <property type="component" value="Unassembled WGS sequence"/>
</dbReference>
<name>A0A8J5WE20_ZIZPA</name>
<organism evidence="2 3">
    <name type="scientific">Zizania palustris</name>
    <name type="common">Northern wild rice</name>
    <dbReference type="NCBI Taxonomy" id="103762"/>
    <lineage>
        <taxon>Eukaryota</taxon>
        <taxon>Viridiplantae</taxon>
        <taxon>Streptophyta</taxon>
        <taxon>Embryophyta</taxon>
        <taxon>Tracheophyta</taxon>
        <taxon>Spermatophyta</taxon>
        <taxon>Magnoliopsida</taxon>
        <taxon>Liliopsida</taxon>
        <taxon>Poales</taxon>
        <taxon>Poaceae</taxon>
        <taxon>BOP clade</taxon>
        <taxon>Oryzoideae</taxon>
        <taxon>Oryzeae</taxon>
        <taxon>Zizaniinae</taxon>
        <taxon>Zizania</taxon>
    </lineage>
</organism>
<feature type="region of interest" description="Disordered" evidence="1">
    <location>
        <begin position="124"/>
        <end position="157"/>
    </location>
</feature>
<evidence type="ECO:0000313" key="2">
    <source>
        <dbReference type="EMBL" id="KAG8089130.1"/>
    </source>
</evidence>
<sequence length="214" mass="24915">MCASSPTDGAETHWVWTLAKVSGRMVRMRAHVEVYQWHEINVKRSILKNYLRWYLCSLDVPRLMVLLESFLKDWTKLCHWSINFSQMMPLNHHVQPWKQPGSNMSEEEKQSLSLKRWEKREAPNVECSPPTTCGDRAMRSDGPPSFSAEPSQTYEKDLSTNDEAMTPINLMQNHDEFINAVKSQLTKLEVCSLSDLYLWTSVCYQLVCTIEFLH</sequence>
<dbReference type="AlphaFoldDB" id="A0A8J5WE20"/>
<dbReference type="EMBL" id="JAAALK010000081">
    <property type="protein sequence ID" value="KAG8089130.1"/>
    <property type="molecule type" value="Genomic_DNA"/>
</dbReference>
<keyword evidence="3" id="KW-1185">Reference proteome</keyword>